<protein>
    <recommendedName>
        <fullName evidence="2">B30.2/SPRY domain-containing protein</fullName>
    </recommendedName>
</protein>
<dbReference type="Gene3D" id="2.60.120.920">
    <property type="match status" value="1"/>
</dbReference>
<feature type="compositionally biased region" description="Low complexity" evidence="1">
    <location>
        <begin position="470"/>
        <end position="483"/>
    </location>
</feature>
<dbReference type="InterPro" id="IPR044736">
    <property type="entry name" value="Gid1/RanBPM/SPLA_SPRY"/>
</dbReference>
<accession>A0A7S0PIR2</accession>
<dbReference type="Pfam" id="PF00622">
    <property type="entry name" value="SPRY"/>
    <property type="match status" value="1"/>
</dbReference>
<name>A0A7S0PIR2_9STRA</name>
<dbReference type="InterPro" id="IPR036047">
    <property type="entry name" value="F-box-like_dom_sf"/>
</dbReference>
<feature type="domain" description="B30.2/SPRY" evidence="2">
    <location>
        <begin position="236"/>
        <end position="435"/>
    </location>
</feature>
<evidence type="ECO:0000259" key="2">
    <source>
        <dbReference type="PROSITE" id="PS50188"/>
    </source>
</evidence>
<dbReference type="EMBL" id="HBEU01000597">
    <property type="protein sequence ID" value="CAD8574264.1"/>
    <property type="molecule type" value="Transcribed_RNA"/>
</dbReference>
<dbReference type="InterPro" id="IPR003877">
    <property type="entry name" value="SPRY_dom"/>
</dbReference>
<dbReference type="SUPFAM" id="SSF81383">
    <property type="entry name" value="F-box domain"/>
    <property type="match status" value="1"/>
</dbReference>
<evidence type="ECO:0000256" key="1">
    <source>
        <dbReference type="SAM" id="MobiDB-lite"/>
    </source>
</evidence>
<dbReference type="AlphaFoldDB" id="A0A7S0PIR2"/>
<sequence length="498" mass="55779">MIRVRSRPRLVSFDGDQQWKNVNVDTAINHRNSSGKGAGTDSFMRRKSKSSIIRNINLYNEIVIEVTSDLDVLCDDILIQAIKFLCAEDVRSVRLTNSRLHRLSQKFIVWESHMKKQWPVFDEWCNKENVDITLCDDYCSSSPIKISGSCSKGNLSTTNYPLLHGISQNYPISFHDRYFAANDFFVKGSNGMVTFNGEVGIGDRSLMSDVPFPSFSLLKVFERCGQNAYALSFPHSIMNLMTPRRGRGRPDRTLSFNQRIKSVTHLPFVSPYVSKIVLNEKTKKTNLSINVTPRLVAYYEVTIHEKRSEDGALGTNIISEEENLIDCVAVGIATDRFNEKHKMPGWDNFSYGYHGDDGGIFHARGDMVKQYGPKFGVGDTVGCGINFANNGIFFTLNGIFLGYAWLGVCTQRPFYASVGVDSNFPISANFGRIPFKFDLTSFHEQYCGKVISMLRVEARVTGKNSRLCGSKPSSDSLNSSSFSHGPGCHLLRSASLND</sequence>
<dbReference type="SUPFAM" id="SSF49899">
    <property type="entry name" value="Concanavalin A-like lectins/glucanases"/>
    <property type="match status" value="1"/>
</dbReference>
<evidence type="ECO:0000313" key="3">
    <source>
        <dbReference type="EMBL" id="CAD8574264.1"/>
    </source>
</evidence>
<dbReference type="InterPro" id="IPR050618">
    <property type="entry name" value="Ubq-SigPath_Reg"/>
</dbReference>
<dbReference type="SMART" id="SM00449">
    <property type="entry name" value="SPRY"/>
    <property type="match status" value="1"/>
</dbReference>
<feature type="region of interest" description="Disordered" evidence="1">
    <location>
        <begin position="464"/>
        <end position="483"/>
    </location>
</feature>
<dbReference type="InterPro" id="IPR043136">
    <property type="entry name" value="B30.2/SPRY_sf"/>
</dbReference>
<dbReference type="PANTHER" id="PTHR12864">
    <property type="entry name" value="RAN BINDING PROTEIN 9-RELATED"/>
    <property type="match status" value="1"/>
</dbReference>
<proteinExistence type="predicted"/>
<gene>
    <name evidence="3" type="ORF">LDAN0322_LOCUS408</name>
</gene>
<dbReference type="PROSITE" id="PS50188">
    <property type="entry name" value="B302_SPRY"/>
    <property type="match status" value="1"/>
</dbReference>
<reference evidence="3" key="1">
    <citation type="submission" date="2021-01" db="EMBL/GenBank/DDBJ databases">
        <authorList>
            <person name="Corre E."/>
            <person name="Pelletier E."/>
            <person name="Niang G."/>
            <person name="Scheremetjew M."/>
            <person name="Finn R."/>
            <person name="Kale V."/>
            <person name="Holt S."/>
            <person name="Cochrane G."/>
            <person name="Meng A."/>
            <person name="Brown T."/>
            <person name="Cohen L."/>
        </authorList>
    </citation>
    <scope>NUCLEOTIDE SEQUENCE</scope>
    <source>
        <strain evidence="3">B651</strain>
    </source>
</reference>
<dbReference type="CDD" id="cd12885">
    <property type="entry name" value="SPRY_RanBP_like"/>
    <property type="match status" value="1"/>
</dbReference>
<dbReference type="InterPro" id="IPR013320">
    <property type="entry name" value="ConA-like_dom_sf"/>
</dbReference>
<organism evidence="3">
    <name type="scientific">Leptocylindrus aporus</name>
    <dbReference type="NCBI Taxonomy" id="1398097"/>
    <lineage>
        <taxon>Eukaryota</taxon>
        <taxon>Sar</taxon>
        <taxon>Stramenopiles</taxon>
        <taxon>Ochrophyta</taxon>
        <taxon>Bacillariophyta</taxon>
        <taxon>Coscinodiscophyceae</taxon>
        <taxon>Chaetocerotophycidae</taxon>
        <taxon>Leptocylindrales</taxon>
        <taxon>Leptocylindraceae</taxon>
        <taxon>Leptocylindrus</taxon>
    </lineage>
</organism>
<dbReference type="InterPro" id="IPR001870">
    <property type="entry name" value="B30.2/SPRY"/>
</dbReference>